<dbReference type="InterPro" id="IPR001126">
    <property type="entry name" value="UmuC"/>
</dbReference>
<dbReference type="SUPFAM" id="SSF100879">
    <property type="entry name" value="Lesion bypass DNA polymerase (Y-family), little finger domain"/>
    <property type="match status" value="1"/>
</dbReference>
<name>A0ABQ9E7T1_TEGGR</name>
<evidence type="ECO:0000256" key="1">
    <source>
        <dbReference type="ARBA" id="ARBA00010945"/>
    </source>
</evidence>
<dbReference type="InterPro" id="IPR017961">
    <property type="entry name" value="DNA_pol_Y-fam_little_finger"/>
</dbReference>
<feature type="compositionally biased region" description="Acidic residues" evidence="3">
    <location>
        <begin position="14"/>
        <end position="24"/>
    </location>
</feature>
<evidence type="ECO:0000256" key="2">
    <source>
        <dbReference type="ARBA" id="ARBA00022634"/>
    </source>
</evidence>
<dbReference type="Gene3D" id="3.30.1490.100">
    <property type="entry name" value="DNA polymerase, Y-family, little finger domain"/>
    <property type="match status" value="1"/>
</dbReference>
<accession>A0ABQ9E7T1</accession>
<dbReference type="Pfam" id="PF00817">
    <property type="entry name" value="IMS"/>
    <property type="match status" value="1"/>
</dbReference>
<comment type="caution">
    <text evidence="5">The sequence shown here is derived from an EMBL/GenBank/DDBJ whole genome shotgun (WGS) entry which is preliminary data.</text>
</comment>
<reference evidence="5 6" key="1">
    <citation type="submission" date="2022-12" db="EMBL/GenBank/DDBJ databases">
        <title>Chromosome-level genome of Tegillarca granosa.</title>
        <authorList>
            <person name="Kim J."/>
        </authorList>
    </citation>
    <scope>NUCLEOTIDE SEQUENCE [LARGE SCALE GENOMIC DNA]</scope>
    <source>
        <strain evidence="5">Teg-2019</strain>
        <tissue evidence="5">Adductor muscle</tissue>
    </source>
</reference>
<keyword evidence="2" id="KW-0237">DNA synthesis</keyword>
<dbReference type="EMBL" id="JARBDR010000920">
    <property type="protein sequence ID" value="KAJ8299831.1"/>
    <property type="molecule type" value="Genomic_DNA"/>
</dbReference>
<dbReference type="Proteomes" id="UP001217089">
    <property type="component" value="Unassembled WGS sequence"/>
</dbReference>
<evidence type="ECO:0000259" key="4">
    <source>
        <dbReference type="PROSITE" id="PS50173"/>
    </source>
</evidence>
<dbReference type="Pfam" id="PF11799">
    <property type="entry name" value="IMS_C"/>
    <property type="match status" value="1"/>
</dbReference>
<gene>
    <name evidence="5" type="ORF">KUTeg_022578</name>
</gene>
<organism evidence="5 6">
    <name type="scientific">Tegillarca granosa</name>
    <name type="common">Malaysian cockle</name>
    <name type="synonym">Anadara granosa</name>
    <dbReference type="NCBI Taxonomy" id="220873"/>
    <lineage>
        <taxon>Eukaryota</taxon>
        <taxon>Metazoa</taxon>
        <taxon>Spiralia</taxon>
        <taxon>Lophotrochozoa</taxon>
        <taxon>Mollusca</taxon>
        <taxon>Bivalvia</taxon>
        <taxon>Autobranchia</taxon>
        <taxon>Pteriomorphia</taxon>
        <taxon>Arcoida</taxon>
        <taxon>Arcoidea</taxon>
        <taxon>Arcidae</taxon>
        <taxon>Tegillarca</taxon>
    </lineage>
</organism>
<dbReference type="PROSITE" id="PS50173">
    <property type="entry name" value="UMUC"/>
    <property type="match status" value="1"/>
</dbReference>
<dbReference type="InterPro" id="IPR043502">
    <property type="entry name" value="DNA/RNA_pol_sf"/>
</dbReference>
<comment type="similarity">
    <text evidence="1">Belongs to the DNA polymerase type-Y family.</text>
</comment>
<feature type="compositionally biased region" description="Basic and acidic residues" evidence="3">
    <location>
        <begin position="455"/>
        <end position="466"/>
    </location>
</feature>
<dbReference type="InterPro" id="IPR053848">
    <property type="entry name" value="IMS_HHH_1"/>
</dbReference>
<protein>
    <recommendedName>
        <fullName evidence="4">UmuC domain-containing protein</fullName>
    </recommendedName>
</protein>
<dbReference type="PANTHER" id="PTHR46404:SF1">
    <property type="entry name" value="DNA POLYMERASE IOTA"/>
    <property type="match status" value="1"/>
</dbReference>
<feature type="compositionally biased region" description="Polar residues" evidence="3">
    <location>
        <begin position="1"/>
        <end position="12"/>
    </location>
</feature>
<evidence type="ECO:0000313" key="5">
    <source>
        <dbReference type="EMBL" id="KAJ8299831.1"/>
    </source>
</evidence>
<dbReference type="Gene3D" id="1.10.150.20">
    <property type="entry name" value="5' to 3' exonuclease, C-terminal subdomain"/>
    <property type="match status" value="1"/>
</dbReference>
<proteinExistence type="inferred from homology"/>
<dbReference type="Gene3D" id="3.40.1170.60">
    <property type="match status" value="1"/>
</dbReference>
<feature type="region of interest" description="Disordered" evidence="3">
    <location>
        <begin position="449"/>
        <end position="521"/>
    </location>
</feature>
<dbReference type="InterPro" id="IPR043128">
    <property type="entry name" value="Rev_trsase/Diguanyl_cyclase"/>
</dbReference>
<evidence type="ECO:0000313" key="6">
    <source>
        <dbReference type="Proteomes" id="UP001217089"/>
    </source>
</evidence>
<evidence type="ECO:0000256" key="3">
    <source>
        <dbReference type="SAM" id="MobiDB-lite"/>
    </source>
</evidence>
<dbReference type="PANTHER" id="PTHR46404">
    <property type="entry name" value="DNA POLYMERASE IOTA"/>
    <property type="match status" value="1"/>
</dbReference>
<dbReference type="SUPFAM" id="SSF56672">
    <property type="entry name" value="DNA/RNA polymerases"/>
    <property type="match status" value="1"/>
</dbReference>
<feature type="domain" description="UmuC" evidence="4">
    <location>
        <begin position="67"/>
        <end position="256"/>
    </location>
</feature>
<sequence>MTKYFNKNQSNMEDLVDDEQEEDWSLPVEDGHQSCDVGQTLSKQNPSLHVQDKTPYLEDDKNFKYLLVTCNYVARQYGVTKLMGIKEAKEKCPGLVIVSGEDLTHYREMSYKISEFLQKYTANVERLGFDENFLDVSEMVDQRLQNENGDMEVNGHIYGNLCKEDQEKETELPVTSHCSCGCRSRLIIGSQIANEIREALNEELGITCCAGISYNKLLSKLVGGQHKPNQQTTLFPEQTSEFMLHLSRARDIPGVGWTTSKKLLTLGVFSVANLQEVPLSDLVEEIGEASAMHIKELSFGIDDSPVVPFKRPQTLSDEDSFKKCSTEVEVRSKVRELLSSLMIRLKEDGRIPHTVRLTIRRFTTTNKYTSRESRQCPISSNVFSKTDDNMEQTVNKLLDIVMSLFHKLVNVNQSFHLTLINIAFCNLQDKAKKSIASFFSPTKIKNVNPSVQTENIRHREQEDSKGSENANKSAKSPPSNLQKWLNSFNSGRKNTLNQMSDADRMGSNSAQTPENKLDNVTETALETPREESFFGIGVKRKKDIEKLDEKGMEKKKRFSIDDSLANGNTDMSSQNETRDRFEVILPSDIDQEVFSNLPFEVQQEVIQDIKSKSISKTANSQE</sequence>
<dbReference type="PIRSF" id="PIRSF036603">
    <property type="entry name" value="DPol_eta"/>
    <property type="match status" value="1"/>
</dbReference>
<dbReference type="Pfam" id="PF21999">
    <property type="entry name" value="IMS_HHH_1"/>
    <property type="match status" value="1"/>
</dbReference>
<dbReference type="Gene3D" id="6.10.250.1630">
    <property type="match status" value="1"/>
</dbReference>
<feature type="region of interest" description="Disordered" evidence="3">
    <location>
        <begin position="1"/>
        <end position="29"/>
    </location>
</feature>
<dbReference type="Gene3D" id="3.30.70.270">
    <property type="match status" value="1"/>
</dbReference>
<dbReference type="InterPro" id="IPR036775">
    <property type="entry name" value="DNA_pol_Y-fam_lit_finger_sf"/>
</dbReference>
<feature type="compositionally biased region" description="Polar residues" evidence="3">
    <location>
        <begin position="467"/>
        <end position="521"/>
    </location>
</feature>
<keyword evidence="6" id="KW-1185">Reference proteome</keyword>